<evidence type="ECO:0000259" key="2">
    <source>
        <dbReference type="Pfam" id="PF08878"/>
    </source>
</evidence>
<dbReference type="InterPro" id="IPR014976">
    <property type="entry name" value="AbpA_HamA_C"/>
</dbReference>
<dbReference type="Proteomes" id="UP000289841">
    <property type="component" value="Chromosome"/>
</dbReference>
<proteinExistence type="predicted"/>
<reference evidence="3 4" key="1">
    <citation type="submission" date="2019-01" db="EMBL/GenBank/DDBJ databases">
        <authorList>
            <consortium name="Pathogen Informatics"/>
        </authorList>
    </citation>
    <scope>NUCLEOTIDE SEQUENCE [LARGE SCALE GENOMIC DNA]</scope>
    <source>
        <strain evidence="3 4">NCTC10138</strain>
    </source>
</reference>
<sequence>MKKLCLGTLLRILCDARIPTSKQYLFLNDLLSTVKSDPSYIDSKAQSALLSGKNNLTHYDDILTCDKDRLKDKFENNIKPYFNEDSQKLIIICIQDVLKEDTAIKETDNIGFETDGYTKQDIITKQIFPFSEFLTNVYYYCTTEVENIPYKANIAEIKDYTKKQTGRINDVQLETAVTHVSSKVKLSLDPQPFSTVFKEVKYLKLAIPNPNDLKIYRLDVTNSKIDYNKLHGFIADNIGRYIYSRGSRNRYNLEKNSMHLAIKTLRAYHDRVRKTPTTNHFNEIMLYSFLECILGAPKIFSKMELQNKSGMYDSLSSGIHINTFKNGGMFFNQLIFGATDTIENLEDAVDNALNQVLSIQSASSSEYEFLENTILNNEFDVETNKALESMIIPEKGSGLTKPDNAFGLFLGYTVKTPYEPDNTIYSANLEAQMDIDITNISTYLEKRITALKLLNYSFYVYVLPLNDAIIDKETIMKNALEVSK</sequence>
<keyword evidence="1" id="KW-0175">Coiled coil</keyword>
<dbReference type="STRING" id="1278311.GCA_000428705_00051"/>
<keyword evidence="4" id="KW-1185">Reference proteome</keyword>
<feature type="domain" description="Anti-bacteriophage protein A/HamA C-terminal" evidence="2">
    <location>
        <begin position="206"/>
        <end position="478"/>
    </location>
</feature>
<accession>A0A449BEU6</accession>
<name>A0A449BEU6_HAPAX</name>
<gene>
    <name evidence="3" type="ORF">NCTC10138_01359</name>
</gene>
<feature type="coiled-coil region" evidence="1">
    <location>
        <begin position="335"/>
        <end position="362"/>
    </location>
</feature>
<evidence type="ECO:0000256" key="1">
    <source>
        <dbReference type="SAM" id="Coils"/>
    </source>
</evidence>
<dbReference type="AlphaFoldDB" id="A0A449BEU6"/>
<dbReference type="KEGG" id="aaxa:NCTC10138_01359"/>
<protein>
    <submittedName>
        <fullName evidence="3">Domain of uncharacterized function (DUF1837)</fullName>
    </submittedName>
</protein>
<dbReference type="Pfam" id="PF08878">
    <property type="entry name" value="HamA"/>
    <property type="match status" value="1"/>
</dbReference>
<dbReference type="EMBL" id="LR215048">
    <property type="protein sequence ID" value="VEU80971.1"/>
    <property type="molecule type" value="Genomic_DNA"/>
</dbReference>
<organism evidence="3 4">
    <name type="scientific">Haploplasma axanthum</name>
    <name type="common">Acholeplasma axanthum</name>
    <dbReference type="NCBI Taxonomy" id="29552"/>
    <lineage>
        <taxon>Bacteria</taxon>
        <taxon>Bacillati</taxon>
        <taxon>Mycoplasmatota</taxon>
        <taxon>Mollicutes</taxon>
        <taxon>Acholeplasmatales</taxon>
        <taxon>Acholeplasmataceae</taxon>
        <taxon>Haploplasma</taxon>
    </lineage>
</organism>
<evidence type="ECO:0000313" key="4">
    <source>
        <dbReference type="Proteomes" id="UP000289841"/>
    </source>
</evidence>
<dbReference type="RefSeq" id="WP_026389896.1">
    <property type="nucleotide sequence ID" value="NZ_LR215048.1"/>
</dbReference>
<evidence type="ECO:0000313" key="3">
    <source>
        <dbReference type="EMBL" id="VEU80971.1"/>
    </source>
</evidence>